<organism evidence="1 2">
    <name type="scientific">Rhododendron molle</name>
    <name type="common">Chinese azalea</name>
    <name type="synonym">Azalea mollis</name>
    <dbReference type="NCBI Taxonomy" id="49168"/>
    <lineage>
        <taxon>Eukaryota</taxon>
        <taxon>Viridiplantae</taxon>
        <taxon>Streptophyta</taxon>
        <taxon>Embryophyta</taxon>
        <taxon>Tracheophyta</taxon>
        <taxon>Spermatophyta</taxon>
        <taxon>Magnoliopsida</taxon>
        <taxon>eudicotyledons</taxon>
        <taxon>Gunneridae</taxon>
        <taxon>Pentapetalae</taxon>
        <taxon>asterids</taxon>
        <taxon>Ericales</taxon>
        <taxon>Ericaceae</taxon>
        <taxon>Ericoideae</taxon>
        <taxon>Rhodoreae</taxon>
        <taxon>Rhododendron</taxon>
    </lineage>
</organism>
<dbReference type="Proteomes" id="UP001062846">
    <property type="component" value="Chromosome 6"/>
</dbReference>
<dbReference type="EMBL" id="CM046393">
    <property type="protein sequence ID" value="KAI8552673.1"/>
    <property type="molecule type" value="Genomic_DNA"/>
</dbReference>
<protein>
    <submittedName>
        <fullName evidence="1">Uncharacterized protein</fullName>
    </submittedName>
</protein>
<proteinExistence type="predicted"/>
<name>A0ACC0NJ98_RHOML</name>
<comment type="caution">
    <text evidence="1">The sequence shown here is derived from an EMBL/GenBank/DDBJ whole genome shotgun (WGS) entry which is preliminary data.</text>
</comment>
<evidence type="ECO:0000313" key="2">
    <source>
        <dbReference type="Proteomes" id="UP001062846"/>
    </source>
</evidence>
<reference evidence="1" key="1">
    <citation type="submission" date="2022-02" db="EMBL/GenBank/DDBJ databases">
        <title>Plant Genome Project.</title>
        <authorList>
            <person name="Zhang R.-G."/>
        </authorList>
    </citation>
    <scope>NUCLEOTIDE SEQUENCE</scope>
    <source>
        <strain evidence="1">AT1</strain>
    </source>
</reference>
<gene>
    <name evidence="1" type="ORF">RHMOL_Rhmol06G0284500</name>
</gene>
<evidence type="ECO:0000313" key="1">
    <source>
        <dbReference type="EMBL" id="KAI8552673.1"/>
    </source>
</evidence>
<accession>A0ACC0NJ98</accession>
<keyword evidence="2" id="KW-1185">Reference proteome</keyword>
<sequence length="248" mass="28647">MEVVVHGQGATMFSDEELRGIANIERGPNHIEVMCLVRSSDYGELPGKLKIFPHGKRSLVTQRIDNIIFGICPDEHLHDLYSDKLSPRSFVRHYESEELSNWKNQICILTEKDKRIPLLNTPLLKYYHRERPEEVKGTLRPRRAIHRDEFVPCSQCGKERRFRLRTAEECRAFHDALAKVNWTCSDTPYEKITCEDMEERQSRKVRRGCPESARCSGCMSCVCVGCGMCRFKGCLCRTCVDFVDNIGQ</sequence>